<feature type="domain" description="Methyltransferase" evidence="1">
    <location>
        <begin position="160"/>
        <end position="449"/>
    </location>
</feature>
<dbReference type="PANTHER" id="PTHR12496">
    <property type="entry name" value="CGI-41 METHYLTRANSFERASE"/>
    <property type="match status" value="1"/>
</dbReference>
<sequence length="689" mass="75898">MAPLSPLPYSDTFSDPDTYVESLLNFATSSSLFQTLCGGVHILDFFTREPDLYATVLPGSWREWLQERGVEDILDLLMRENLDQFATTSQGTIIERQQNQELPWRGGPRPPESLLCYIQDIRKHLLRRDFQPPTVPGKLGLRNAERGNLSRKIAVGMKPKKIHEVQNFAQYVDDLASEISRGTSCEITHLVDFGSGQNYLGRALASQPYHRHIVAVESKKHNIEGAKSMDITARLAEKGKLMRHKREYRSQIVALNSGKGTANGDPATPEDNLEGMSTEAVTEAMAKFSLKEADILYLNGEGKGSVQYVEHMINGADLSPVVRQIKNVSRATGDGCAVETIEKKGPGRCDNMDDLDNRKGLERPLFPRTDVHGVDLGNPPEAFNGDIHLASQEGPPADISASALSPQSLMIISLHSCGSLVHHALRSLIFTPSVTAVAVIGCCYNLMTERLGPPTYKLPTLRPCPNPRVVATSAACDPDGFPMSERQARYLHGHGEGVRLNITARMMAVQAPQNWTPASSADFFTRHFFRALLQRIFLDRGVVSVPSAADDIVGGCPTSPDAMGTEPIIIGSLRKACYTSFVSYVRGAVTKLSNNDPVRGPIIASLMSGLSDNEIADYHTRYLPRKKDLSTVWSLMAFSAGVVEAIVVVDRWLFLKEQRDVIKDAWVETVFDYQQSPRNLVVVGVKKSS</sequence>
<evidence type="ECO:0000313" key="2">
    <source>
        <dbReference type="EMBL" id="KAH0547800.1"/>
    </source>
</evidence>
<name>A0A9P8L443_9PEZI</name>
<dbReference type="PANTHER" id="PTHR12496:SF0">
    <property type="entry name" value="METHYLTRANSFERASE DOMAIN-CONTAINING PROTEIN"/>
    <property type="match status" value="1"/>
</dbReference>
<dbReference type="Pfam" id="PF13679">
    <property type="entry name" value="Methyltransf_32"/>
    <property type="match status" value="1"/>
</dbReference>
<dbReference type="InterPro" id="IPR025714">
    <property type="entry name" value="Methyltranfer_dom"/>
</dbReference>
<comment type="caution">
    <text evidence="2">The sequence shown here is derived from an EMBL/GenBank/DDBJ whole genome shotgun (WGS) entry which is preliminary data.</text>
</comment>
<dbReference type="AlphaFoldDB" id="A0A9P8L443"/>
<proteinExistence type="predicted"/>
<dbReference type="OrthoDB" id="10258156at2759"/>
<gene>
    <name evidence="2" type="ORF">FGG08_000057</name>
</gene>
<evidence type="ECO:0000313" key="3">
    <source>
        <dbReference type="Proteomes" id="UP000698800"/>
    </source>
</evidence>
<keyword evidence="3" id="KW-1185">Reference proteome</keyword>
<evidence type="ECO:0000259" key="1">
    <source>
        <dbReference type="Pfam" id="PF13679"/>
    </source>
</evidence>
<dbReference type="Proteomes" id="UP000698800">
    <property type="component" value="Unassembled WGS sequence"/>
</dbReference>
<accession>A0A9P8L443</accession>
<dbReference type="EMBL" id="JAGHQL010000001">
    <property type="protein sequence ID" value="KAH0547800.1"/>
    <property type="molecule type" value="Genomic_DNA"/>
</dbReference>
<protein>
    <recommendedName>
        <fullName evidence="1">Methyltransferase domain-containing protein</fullName>
    </recommendedName>
</protein>
<dbReference type="InterPro" id="IPR052220">
    <property type="entry name" value="METTL25"/>
</dbReference>
<reference evidence="2" key="1">
    <citation type="submission" date="2021-03" db="EMBL/GenBank/DDBJ databases">
        <title>Comparative genomics and phylogenomic investigation of the class Geoglossomycetes provide insights into ecological specialization and systematics.</title>
        <authorList>
            <person name="Melie T."/>
            <person name="Pirro S."/>
            <person name="Miller A.N."/>
            <person name="Quandt A."/>
        </authorList>
    </citation>
    <scope>NUCLEOTIDE SEQUENCE</scope>
    <source>
        <strain evidence="2">GBOQ0MN5Z8</strain>
    </source>
</reference>
<organism evidence="2 3">
    <name type="scientific">Glutinoglossum americanum</name>
    <dbReference type="NCBI Taxonomy" id="1670608"/>
    <lineage>
        <taxon>Eukaryota</taxon>
        <taxon>Fungi</taxon>
        <taxon>Dikarya</taxon>
        <taxon>Ascomycota</taxon>
        <taxon>Pezizomycotina</taxon>
        <taxon>Geoglossomycetes</taxon>
        <taxon>Geoglossales</taxon>
        <taxon>Geoglossaceae</taxon>
        <taxon>Glutinoglossum</taxon>
    </lineage>
</organism>